<dbReference type="AlphaFoldDB" id="A0A2T7A630"/>
<comment type="caution">
    <text evidence="1">The sequence shown here is derived from an EMBL/GenBank/DDBJ whole genome shotgun (WGS) entry which is preliminary data.</text>
</comment>
<evidence type="ECO:0000313" key="2">
    <source>
        <dbReference type="Proteomes" id="UP000244722"/>
    </source>
</evidence>
<accession>A0A2T7A630</accession>
<organism evidence="1 2">
    <name type="scientific">Tuber borchii</name>
    <name type="common">White truffle</name>
    <dbReference type="NCBI Taxonomy" id="42251"/>
    <lineage>
        <taxon>Eukaryota</taxon>
        <taxon>Fungi</taxon>
        <taxon>Dikarya</taxon>
        <taxon>Ascomycota</taxon>
        <taxon>Pezizomycotina</taxon>
        <taxon>Pezizomycetes</taxon>
        <taxon>Pezizales</taxon>
        <taxon>Tuberaceae</taxon>
        <taxon>Tuber</taxon>
    </lineage>
</organism>
<gene>
    <name evidence="1" type="ORF">B9Z19DRAFT_1073218</name>
</gene>
<name>A0A2T7A630_TUBBO</name>
<proteinExistence type="predicted"/>
<dbReference type="Proteomes" id="UP000244722">
    <property type="component" value="Unassembled WGS sequence"/>
</dbReference>
<keyword evidence="2" id="KW-1185">Reference proteome</keyword>
<protein>
    <submittedName>
        <fullName evidence="1">Uncharacterized protein</fullName>
    </submittedName>
</protein>
<reference evidence="1 2" key="1">
    <citation type="submission" date="2017-04" db="EMBL/GenBank/DDBJ databases">
        <title>Draft genome sequence of Tuber borchii Vittad., a whitish edible truffle.</title>
        <authorList>
            <consortium name="DOE Joint Genome Institute"/>
            <person name="Murat C."/>
            <person name="Kuo A."/>
            <person name="Barry K.W."/>
            <person name="Clum A."/>
            <person name="Dockter R.B."/>
            <person name="Fauchery L."/>
            <person name="Iotti M."/>
            <person name="Kohler A."/>
            <person name="Labutti K."/>
            <person name="Lindquist E.A."/>
            <person name="Lipzen A."/>
            <person name="Ohm R.A."/>
            <person name="Wang M."/>
            <person name="Grigoriev I.V."/>
            <person name="Zambonelli A."/>
            <person name="Martin F.M."/>
        </authorList>
    </citation>
    <scope>NUCLEOTIDE SEQUENCE [LARGE SCALE GENOMIC DNA]</scope>
    <source>
        <strain evidence="1 2">Tbo3840</strain>
    </source>
</reference>
<evidence type="ECO:0000313" key="1">
    <source>
        <dbReference type="EMBL" id="PUU83192.1"/>
    </source>
</evidence>
<sequence length="81" mass="9392">MSLPSWSVSFVLSVSCQATTGYCYYYYRCYAILYYADPLRLSVRYNVYPPVSLQAPPRLLVVTGGYVDMWMQVNQSIVARW</sequence>
<dbReference type="EMBL" id="NESQ01000016">
    <property type="protein sequence ID" value="PUU83192.1"/>
    <property type="molecule type" value="Genomic_DNA"/>
</dbReference>